<dbReference type="PANTHER" id="PTHR23028">
    <property type="entry name" value="ACETYLTRANSFERASE"/>
    <property type="match status" value="1"/>
</dbReference>
<keyword evidence="2" id="KW-1133">Transmembrane helix</keyword>
<sequence>MTDANQTRGKPFGTKQMIASPVRRGRSAGGALSVQPARQTEGSPPAKAKAPGEVRSIQYLRGIAAFGVLIYHAVDRAGGAFGVGAAGVDVFFVISGFIMWVVTCRRPPSPGQFLLRRVERIVPLYWMVTLGVAAIAVLVPAAFPAMKPTLSHVAQSLLFVPHHDAQGLIAPLIVPGWTLNYEMFFYLLFAVGLLAPAKLRPWVVSAALVALVAIRPLGDVQNPVWATYTNPLLLEFGAGVWLGKCWSENRLPGRGLSWAMIAAGVAGFVAVSLAGIDVEPARILYWGLPAALLVTGAVSLERHGRIADWPPLRALGDASYSVYLVHGLAISAAFRALQMAHVTAPAVVLPVSLIVGVVAGLATYRLVEKPLMRLFKTGLGAHRPKAPTPLAGVAPAPDA</sequence>
<dbReference type="PANTHER" id="PTHR23028:SF131">
    <property type="entry name" value="BLR2367 PROTEIN"/>
    <property type="match status" value="1"/>
</dbReference>
<evidence type="ECO:0000256" key="2">
    <source>
        <dbReference type="SAM" id="Phobius"/>
    </source>
</evidence>
<comment type="caution">
    <text evidence="4">The sequence shown here is derived from an EMBL/GenBank/DDBJ whole genome shotgun (WGS) entry which is preliminary data.</text>
</comment>
<evidence type="ECO:0000256" key="1">
    <source>
        <dbReference type="SAM" id="MobiDB-lite"/>
    </source>
</evidence>
<dbReference type="Proteomes" id="UP000249842">
    <property type="component" value="Unassembled WGS sequence"/>
</dbReference>
<dbReference type="GO" id="GO:0016020">
    <property type="term" value="C:membrane"/>
    <property type="evidence" value="ECO:0007669"/>
    <property type="project" value="TreeGrafter"/>
</dbReference>
<dbReference type="GO" id="GO:0000271">
    <property type="term" value="P:polysaccharide biosynthetic process"/>
    <property type="evidence" value="ECO:0007669"/>
    <property type="project" value="TreeGrafter"/>
</dbReference>
<feature type="transmembrane region" description="Helical" evidence="2">
    <location>
        <begin position="201"/>
        <end position="218"/>
    </location>
</feature>
<name>A0A328AXR6_9CAUL</name>
<keyword evidence="2" id="KW-0472">Membrane</keyword>
<dbReference type="OrthoDB" id="9767863at2"/>
<evidence type="ECO:0000313" key="4">
    <source>
        <dbReference type="EMBL" id="RAK58384.1"/>
    </source>
</evidence>
<feature type="domain" description="Acyltransferase 3" evidence="3">
    <location>
        <begin position="55"/>
        <end position="364"/>
    </location>
</feature>
<dbReference type="Pfam" id="PF01757">
    <property type="entry name" value="Acyl_transf_3"/>
    <property type="match status" value="1"/>
</dbReference>
<proteinExistence type="predicted"/>
<gene>
    <name evidence="4" type="ORF">DJ021_00445</name>
</gene>
<dbReference type="AlphaFoldDB" id="A0A328AXR6"/>
<organism evidence="4 5">
    <name type="scientific">Phenylobacterium hankyongense</name>
    <dbReference type="NCBI Taxonomy" id="1813876"/>
    <lineage>
        <taxon>Bacteria</taxon>
        <taxon>Pseudomonadati</taxon>
        <taxon>Pseudomonadota</taxon>
        <taxon>Alphaproteobacteria</taxon>
        <taxon>Caulobacterales</taxon>
        <taxon>Caulobacteraceae</taxon>
        <taxon>Phenylobacterium</taxon>
    </lineage>
</organism>
<protein>
    <submittedName>
        <fullName evidence="4">Acyltransferase</fullName>
    </submittedName>
</protein>
<keyword evidence="4" id="KW-0012">Acyltransferase</keyword>
<feature type="transmembrane region" description="Helical" evidence="2">
    <location>
        <begin position="282"/>
        <end position="300"/>
    </location>
</feature>
<dbReference type="GO" id="GO:0016747">
    <property type="term" value="F:acyltransferase activity, transferring groups other than amino-acyl groups"/>
    <property type="evidence" value="ECO:0007669"/>
    <property type="project" value="InterPro"/>
</dbReference>
<accession>A0A328AXR6</accession>
<feature type="transmembrane region" description="Helical" evidence="2">
    <location>
        <begin position="255"/>
        <end position="276"/>
    </location>
</feature>
<evidence type="ECO:0000313" key="5">
    <source>
        <dbReference type="Proteomes" id="UP000249842"/>
    </source>
</evidence>
<feature type="transmembrane region" description="Helical" evidence="2">
    <location>
        <begin position="346"/>
        <end position="367"/>
    </location>
</feature>
<keyword evidence="2" id="KW-0812">Transmembrane</keyword>
<keyword evidence="5" id="KW-1185">Reference proteome</keyword>
<feature type="region of interest" description="Disordered" evidence="1">
    <location>
        <begin position="1"/>
        <end position="49"/>
    </location>
</feature>
<feature type="transmembrane region" description="Helical" evidence="2">
    <location>
        <begin position="80"/>
        <end position="103"/>
    </location>
</feature>
<reference evidence="5" key="1">
    <citation type="submission" date="2018-05" db="EMBL/GenBank/DDBJ databases">
        <authorList>
            <person name="Li X."/>
        </authorList>
    </citation>
    <scope>NUCLEOTIDE SEQUENCE [LARGE SCALE GENOMIC DNA]</scope>
    <source>
        <strain evidence="5">HKS-05</strain>
    </source>
</reference>
<feature type="transmembrane region" description="Helical" evidence="2">
    <location>
        <begin position="320"/>
        <end position="340"/>
    </location>
</feature>
<keyword evidence="4" id="KW-0808">Transferase</keyword>
<feature type="transmembrane region" description="Helical" evidence="2">
    <location>
        <begin position="57"/>
        <end position="74"/>
    </location>
</feature>
<dbReference type="InterPro" id="IPR050879">
    <property type="entry name" value="Acyltransferase_3"/>
</dbReference>
<dbReference type="EMBL" id="QFYP01000001">
    <property type="protein sequence ID" value="RAK58384.1"/>
    <property type="molecule type" value="Genomic_DNA"/>
</dbReference>
<dbReference type="InterPro" id="IPR002656">
    <property type="entry name" value="Acyl_transf_3_dom"/>
</dbReference>
<evidence type="ECO:0000259" key="3">
    <source>
        <dbReference type="Pfam" id="PF01757"/>
    </source>
</evidence>
<feature type="transmembrane region" description="Helical" evidence="2">
    <location>
        <begin position="124"/>
        <end position="145"/>
    </location>
</feature>
<feature type="transmembrane region" description="Helical" evidence="2">
    <location>
        <begin position="165"/>
        <end position="189"/>
    </location>
</feature>